<evidence type="ECO:0000256" key="2">
    <source>
        <dbReference type="SAM" id="SignalP"/>
    </source>
</evidence>
<dbReference type="AlphaFoldDB" id="A0A0C1L4R5"/>
<feature type="signal peptide" evidence="2">
    <location>
        <begin position="1"/>
        <end position="21"/>
    </location>
</feature>
<keyword evidence="1" id="KW-0456">Lyase</keyword>
<evidence type="ECO:0000259" key="3">
    <source>
        <dbReference type="Pfam" id="PF04909"/>
    </source>
</evidence>
<dbReference type="InterPro" id="IPR006680">
    <property type="entry name" value="Amidohydro-rel"/>
</dbReference>
<protein>
    <recommendedName>
        <fullName evidence="3">Amidohydrolase-related domain-containing protein</fullName>
    </recommendedName>
</protein>
<dbReference type="PANTHER" id="PTHR21240:SF28">
    <property type="entry name" value="ISO-OROTATE DECARBOXYLASE (EUROFUNG)"/>
    <property type="match status" value="1"/>
</dbReference>
<proteinExistence type="predicted"/>
<keyword evidence="2" id="KW-0732">Signal</keyword>
<name>A0A0C1L4R5_9BACT</name>
<accession>A0A0C1L4R5</accession>
<organism evidence="4 5">
    <name type="scientific">Flavihumibacter solisilvae</name>
    <dbReference type="NCBI Taxonomy" id="1349421"/>
    <lineage>
        <taxon>Bacteria</taxon>
        <taxon>Pseudomonadati</taxon>
        <taxon>Bacteroidota</taxon>
        <taxon>Chitinophagia</taxon>
        <taxon>Chitinophagales</taxon>
        <taxon>Chitinophagaceae</taxon>
        <taxon>Flavihumibacter</taxon>
    </lineage>
</organism>
<dbReference type="InterPro" id="IPR032466">
    <property type="entry name" value="Metal_Hydrolase"/>
</dbReference>
<gene>
    <name evidence="4" type="ORF">OI18_10410</name>
</gene>
<feature type="domain" description="Amidohydrolase-related" evidence="3">
    <location>
        <begin position="128"/>
        <end position="282"/>
    </location>
</feature>
<dbReference type="Pfam" id="PF04909">
    <property type="entry name" value="Amidohydro_2"/>
    <property type="match status" value="1"/>
</dbReference>
<evidence type="ECO:0000256" key="1">
    <source>
        <dbReference type="ARBA" id="ARBA00023239"/>
    </source>
</evidence>
<dbReference type="GO" id="GO:0016831">
    <property type="term" value="F:carboxy-lyase activity"/>
    <property type="evidence" value="ECO:0007669"/>
    <property type="project" value="InterPro"/>
</dbReference>
<dbReference type="STRING" id="1349421.OI18_10410"/>
<dbReference type="GO" id="GO:0005737">
    <property type="term" value="C:cytoplasm"/>
    <property type="evidence" value="ECO:0007669"/>
    <property type="project" value="TreeGrafter"/>
</dbReference>
<feature type="chain" id="PRO_5002135231" description="Amidohydrolase-related domain-containing protein" evidence="2">
    <location>
        <begin position="22"/>
        <end position="283"/>
    </location>
</feature>
<dbReference type="EMBL" id="JSVC01000011">
    <property type="protein sequence ID" value="KIC94526.1"/>
    <property type="molecule type" value="Genomic_DNA"/>
</dbReference>
<dbReference type="CDD" id="cd01292">
    <property type="entry name" value="metallo-dependent_hydrolases"/>
    <property type="match status" value="1"/>
</dbReference>
<dbReference type="GO" id="GO:0016787">
    <property type="term" value="F:hydrolase activity"/>
    <property type="evidence" value="ECO:0007669"/>
    <property type="project" value="InterPro"/>
</dbReference>
<evidence type="ECO:0000313" key="4">
    <source>
        <dbReference type="EMBL" id="KIC94526.1"/>
    </source>
</evidence>
<sequence length="283" mass="31842">MKLIACLATIVLLGHSSFAQKQDKIFDVHLHGDPKQQEQLDALKANGVRTIAVSTSWSMQQTYKSDKSLKVLQGLMLPCPNGKVPYSLQPCFEDGREWPDPKWVEEQVKQKRVHFIGEVLSQYYGISSSDSAMYPYYSIAEKYRLPVGIHTGSAGPDHGCPDFKEEMGNPLLLKQTLAKFPNLRVWLMHAGVPFLNECIEIMKAHPNVYADISVLNNPRIIPAGEFSTIMKKFIDAGLEDRLMFGSDNGPIYLAVKSVEQLSFLTSAQKEKIFYLNAERLFGK</sequence>
<dbReference type="RefSeq" id="WP_039139693.1">
    <property type="nucleotide sequence ID" value="NZ_JSVC01000011.1"/>
</dbReference>
<reference evidence="4 5" key="1">
    <citation type="submission" date="2014-11" db="EMBL/GenBank/DDBJ databases">
        <title>Genome sequence of Flavihumibacter solisilvae 3-3.</title>
        <authorList>
            <person name="Zhou G."/>
            <person name="Li M."/>
            <person name="Wang G."/>
        </authorList>
    </citation>
    <scope>NUCLEOTIDE SEQUENCE [LARGE SCALE GENOMIC DNA]</scope>
    <source>
        <strain evidence="4 5">3-3</strain>
    </source>
</reference>
<dbReference type="SUPFAM" id="SSF51556">
    <property type="entry name" value="Metallo-dependent hydrolases"/>
    <property type="match status" value="1"/>
</dbReference>
<dbReference type="PANTHER" id="PTHR21240">
    <property type="entry name" value="2-AMINO-3-CARBOXYLMUCONATE-6-SEMIALDEHYDE DECARBOXYLASE"/>
    <property type="match status" value="1"/>
</dbReference>
<dbReference type="Proteomes" id="UP000031408">
    <property type="component" value="Unassembled WGS sequence"/>
</dbReference>
<dbReference type="InterPro" id="IPR032465">
    <property type="entry name" value="ACMSD"/>
</dbReference>
<dbReference type="GO" id="GO:0019748">
    <property type="term" value="P:secondary metabolic process"/>
    <property type="evidence" value="ECO:0007669"/>
    <property type="project" value="TreeGrafter"/>
</dbReference>
<dbReference type="Gene3D" id="3.20.20.140">
    <property type="entry name" value="Metal-dependent hydrolases"/>
    <property type="match status" value="1"/>
</dbReference>
<comment type="caution">
    <text evidence="4">The sequence shown here is derived from an EMBL/GenBank/DDBJ whole genome shotgun (WGS) entry which is preliminary data.</text>
</comment>
<evidence type="ECO:0000313" key="5">
    <source>
        <dbReference type="Proteomes" id="UP000031408"/>
    </source>
</evidence>
<dbReference type="OrthoDB" id="5450317at2"/>
<keyword evidence="5" id="KW-1185">Reference proteome</keyword>